<name>A0A3B4XU38_SERLL</name>
<feature type="region of interest" description="Disordered" evidence="2">
    <location>
        <begin position="142"/>
        <end position="230"/>
    </location>
</feature>
<feature type="region of interest" description="Disordered" evidence="2">
    <location>
        <begin position="249"/>
        <end position="290"/>
    </location>
</feature>
<feature type="compositionally biased region" description="Low complexity" evidence="2">
    <location>
        <begin position="463"/>
        <end position="490"/>
    </location>
</feature>
<dbReference type="Ensembl" id="ENSSLDT00000022715.1">
    <property type="protein sequence ID" value="ENSSLDP00000021995.1"/>
    <property type="gene ID" value="ENSSLDG00000017158.1"/>
</dbReference>
<accession>A0A3B4XU38</accession>
<dbReference type="Pfam" id="PF03535">
    <property type="entry name" value="Paxillin"/>
    <property type="match status" value="1"/>
</dbReference>
<dbReference type="STRING" id="1841481.ENSSLDP00000021995"/>
<evidence type="ECO:0000313" key="3">
    <source>
        <dbReference type="Ensembl" id="ENSSLDP00000021995.1"/>
    </source>
</evidence>
<feature type="region of interest" description="Disordered" evidence="2">
    <location>
        <begin position="13"/>
        <end position="119"/>
    </location>
</feature>
<dbReference type="AlphaFoldDB" id="A0A3B4XU38"/>
<feature type="region of interest" description="Disordered" evidence="2">
    <location>
        <begin position="368"/>
        <end position="416"/>
    </location>
</feature>
<feature type="region of interest" description="Disordered" evidence="2">
    <location>
        <begin position="304"/>
        <end position="330"/>
    </location>
</feature>
<feature type="compositionally biased region" description="Polar residues" evidence="2">
    <location>
        <begin position="401"/>
        <end position="416"/>
    </location>
</feature>
<evidence type="ECO:0000256" key="2">
    <source>
        <dbReference type="SAM" id="MobiDB-lite"/>
    </source>
</evidence>
<feature type="region of interest" description="Disordered" evidence="2">
    <location>
        <begin position="441"/>
        <end position="490"/>
    </location>
</feature>
<dbReference type="GO" id="GO:0034446">
    <property type="term" value="P:substrate adhesion-dependent cell spreading"/>
    <property type="evidence" value="ECO:0007669"/>
    <property type="project" value="TreeGrafter"/>
</dbReference>
<feature type="region of interest" description="Disordered" evidence="2">
    <location>
        <begin position="507"/>
        <end position="527"/>
    </location>
</feature>
<dbReference type="PANTHER" id="PTHR24216:SF11">
    <property type="entry name" value="PAXILLIN"/>
    <property type="match status" value="1"/>
</dbReference>
<dbReference type="Proteomes" id="UP000261360">
    <property type="component" value="Unplaced"/>
</dbReference>
<reference evidence="3" key="2">
    <citation type="submission" date="2025-09" db="UniProtKB">
        <authorList>
            <consortium name="Ensembl"/>
        </authorList>
    </citation>
    <scope>IDENTIFICATION</scope>
</reference>
<feature type="compositionally biased region" description="Basic and acidic residues" evidence="2">
    <location>
        <begin position="180"/>
        <end position="195"/>
    </location>
</feature>
<dbReference type="PANTHER" id="PTHR24216">
    <property type="entry name" value="PAXILLIN-RELATED"/>
    <property type="match status" value="1"/>
</dbReference>
<reference evidence="3" key="1">
    <citation type="submission" date="2025-08" db="UniProtKB">
        <authorList>
            <consortium name="Ensembl"/>
        </authorList>
    </citation>
    <scope>IDENTIFICATION</scope>
</reference>
<comment type="subcellular location">
    <subcellularLocation>
        <location evidence="1">Cell junction</location>
        <location evidence="1">Focal adhesion</location>
    </subcellularLocation>
</comment>
<dbReference type="GeneTree" id="ENSGT00940000158897"/>
<dbReference type="GO" id="GO:0007179">
    <property type="term" value="P:transforming growth factor beta receptor signaling pathway"/>
    <property type="evidence" value="ECO:0007669"/>
    <property type="project" value="TreeGrafter"/>
</dbReference>
<feature type="compositionally biased region" description="Low complexity" evidence="2">
    <location>
        <begin position="260"/>
        <end position="285"/>
    </location>
</feature>
<feature type="compositionally biased region" description="Polar residues" evidence="2">
    <location>
        <begin position="508"/>
        <end position="520"/>
    </location>
</feature>
<evidence type="ECO:0000256" key="1">
    <source>
        <dbReference type="ARBA" id="ARBA00004246"/>
    </source>
</evidence>
<feature type="compositionally biased region" description="Polar residues" evidence="2">
    <location>
        <begin position="221"/>
        <end position="230"/>
    </location>
</feature>
<dbReference type="PRINTS" id="PR00832">
    <property type="entry name" value="PAXILLIN"/>
</dbReference>
<evidence type="ECO:0000313" key="4">
    <source>
        <dbReference type="Proteomes" id="UP000261360"/>
    </source>
</evidence>
<sequence length="787" mass="83432">MDDLDALLADLESTTSHISKRPVFLPDETPYSIPTGGHSYQDVSVPPPVPPPPSAEALNGSLVDQPDSHHSSQQSLGSAQKSSWSRDSSSSPLSHIEEDHVYSFPNKQKSSDSSTAAMTSALGSNLSELDRLLLELNAVQQSSPSFPTTEEAAPPLPSCSITHYENGGGPDIMVSPPPQEKPKRNGTERLDETRPTVESLLDELEGSVPSPSPPACHSDLDTPSQQQARISASCATRELDELMASLSDFKPSSLGSLLDPAGASSSSPHPPVSSSVTPVASPFPSLSHPSACASPLFSLPTGLELHIDEDGGDGGVSMSHSNRLAPHSPISSLSAASDLDLDSIIDVSATMLSSQTKSLLVLSQSASSSSNLMRNSPSPSNTTTTPSLTSVNTVLDHKSSKCSTPSVERVSPSNTVGKFSCAPETGSKGFASFHDLDLNFSSPPPSKNLTPPLSAPKTPSPLPVALSVSPPSAHASPKASSPSPVSSLVSPSPLAFTAPSRQLLEAAPTTQRASPFTEQQPPMAGPSLDEALDKLLAMGFSQNHSAAHVEEPQLNMDAQCLGRGMQELHEELILPMDRNSVQPDTFTSATNTITDDSVDGGTDGNGDLDWADEELSVSFHDGLDGTMTPYTERPYTDGSMTPMTEASWMDESMTPSTCPGTPDVALDLPMLQTPNIDRVSASGHIKSVIRRTKETPNVHPMYRDGLLRRKMGPIIVNKNSSQDRLIEELQGKLGIGRSERRRKQSDDWLTEGVVVSSKPQRFRPDGACSEVDKVGFSVLSSFPKYFS</sequence>
<keyword evidence="4" id="KW-1185">Reference proteome</keyword>
<proteinExistence type="predicted"/>
<feature type="compositionally biased region" description="Low complexity" evidence="2">
    <location>
        <begin position="71"/>
        <end position="94"/>
    </location>
</feature>
<feature type="compositionally biased region" description="Pro residues" evidence="2">
    <location>
        <begin position="45"/>
        <end position="54"/>
    </location>
</feature>
<dbReference type="GO" id="GO:0005925">
    <property type="term" value="C:focal adhesion"/>
    <property type="evidence" value="ECO:0007669"/>
    <property type="project" value="UniProtKB-SubCell"/>
</dbReference>
<feature type="compositionally biased region" description="Low complexity" evidence="2">
    <location>
        <begin position="368"/>
        <end position="394"/>
    </location>
</feature>
<dbReference type="GO" id="GO:0043542">
    <property type="term" value="P:endothelial cell migration"/>
    <property type="evidence" value="ECO:0007669"/>
    <property type="project" value="TreeGrafter"/>
</dbReference>
<organism evidence="3 4">
    <name type="scientific">Seriola lalandi dorsalis</name>
    <dbReference type="NCBI Taxonomy" id="1841481"/>
    <lineage>
        <taxon>Eukaryota</taxon>
        <taxon>Metazoa</taxon>
        <taxon>Chordata</taxon>
        <taxon>Craniata</taxon>
        <taxon>Vertebrata</taxon>
        <taxon>Euteleostomi</taxon>
        <taxon>Actinopterygii</taxon>
        <taxon>Neopterygii</taxon>
        <taxon>Teleostei</taxon>
        <taxon>Neoteleostei</taxon>
        <taxon>Acanthomorphata</taxon>
        <taxon>Carangaria</taxon>
        <taxon>Carangiformes</taxon>
        <taxon>Carangidae</taxon>
        <taxon>Seriola</taxon>
    </lineage>
</organism>
<protein>
    <submittedName>
        <fullName evidence="3">Paxillin-like</fullName>
    </submittedName>
</protein>